<organism evidence="1 2">
    <name type="scientific">Ajellomyces dermatitidis (strain ER-3 / ATCC MYA-2586)</name>
    <name type="common">Blastomyces dermatitidis</name>
    <dbReference type="NCBI Taxonomy" id="559297"/>
    <lineage>
        <taxon>Eukaryota</taxon>
        <taxon>Fungi</taxon>
        <taxon>Dikarya</taxon>
        <taxon>Ascomycota</taxon>
        <taxon>Pezizomycotina</taxon>
        <taxon>Eurotiomycetes</taxon>
        <taxon>Eurotiomycetidae</taxon>
        <taxon>Onygenales</taxon>
        <taxon>Ajellomycetaceae</taxon>
        <taxon>Blastomyces</taxon>
    </lineage>
</organism>
<gene>
    <name evidence="1" type="ORF">BDCG_08599</name>
</gene>
<evidence type="ECO:0000313" key="1">
    <source>
        <dbReference type="EMBL" id="EEQ85330.1"/>
    </source>
</evidence>
<evidence type="ECO:0000313" key="2">
    <source>
        <dbReference type="Proteomes" id="UP000002039"/>
    </source>
</evidence>
<proteinExistence type="predicted"/>
<reference evidence="2" key="1">
    <citation type="journal article" date="2015" name="PLoS Genet.">
        <title>The dynamic genome and transcriptome of the human fungal pathogen Blastomyces and close relative Emmonsia.</title>
        <authorList>
            <person name="Munoz J.F."/>
            <person name="Gauthier G.M."/>
            <person name="Desjardins C.A."/>
            <person name="Gallo J.E."/>
            <person name="Holder J."/>
            <person name="Sullivan T.D."/>
            <person name="Marty A.J."/>
            <person name="Carmen J.C."/>
            <person name="Chen Z."/>
            <person name="Ding L."/>
            <person name="Gujja S."/>
            <person name="Magrini V."/>
            <person name="Misas E."/>
            <person name="Mitreva M."/>
            <person name="Priest M."/>
            <person name="Saif S."/>
            <person name="Whiston E.A."/>
            <person name="Young S."/>
            <person name="Zeng Q."/>
            <person name="Goldman W.E."/>
            <person name="Mardis E.R."/>
            <person name="Taylor J.W."/>
            <person name="McEwen J.G."/>
            <person name="Clay O.K."/>
            <person name="Klein B.S."/>
            <person name="Cuomo C.A."/>
        </authorList>
    </citation>
    <scope>NUCLEOTIDE SEQUENCE [LARGE SCALE GENOMIC DNA]</scope>
    <source>
        <strain evidence="2">ER-3 / ATCC MYA-2586</strain>
    </source>
</reference>
<keyword evidence="2" id="KW-1185">Reference proteome</keyword>
<dbReference type="Proteomes" id="UP000002039">
    <property type="component" value="Unassembled WGS sequence"/>
</dbReference>
<dbReference type="EMBL" id="EQ999983">
    <property type="protein sequence ID" value="EEQ85330.1"/>
    <property type="molecule type" value="Genomic_DNA"/>
</dbReference>
<dbReference type="GeneID" id="69030144"/>
<name>A0ABP2ES27_AJEDR</name>
<protein>
    <submittedName>
        <fullName evidence="1">Uncharacterized protein</fullName>
    </submittedName>
</protein>
<accession>A0ABP2ES27</accession>
<dbReference type="RefSeq" id="XP_045273111.1">
    <property type="nucleotide sequence ID" value="XM_045424386.1"/>
</dbReference>
<sequence>MEQDEKTESVHTHAHAHMPVMDGMQNAKYSRINVYDDPMMNIYDGDLRLQGVPNTDVLCVCSLGAVGQPDYQMDGKWGILSHTVLCAVSGFTGTYNHGNYLLFIPNTGPEVVHRKKPWRTKPIAESFSTML</sequence>